<evidence type="ECO:0000256" key="4">
    <source>
        <dbReference type="ARBA" id="ARBA00022989"/>
    </source>
</evidence>
<feature type="transmembrane region" description="Helical" evidence="6">
    <location>
        <begin position="444"/>
        <end position="463"/>
    </location>
</feature>
<dbReference type="EMBL" id="OUNR01000001">
    <property type="protein sequence ID" value="SPP63632.1"/>
    <property type="molecule type" value="Genomic_DNA"/>
</dbReference>
<feature type="transmembrane region" description="Helical" evidence="6">
    <location>
        <begin position="301"/>
        <end position="323"/>
    </location>
</feature>
<dbReference type="InterPro" id="IPR050833">
    <property type="entry name" value="Poly_Biosynth_Transport"/>
</dbReference>
<proteinExistence type="predicted"/>
<sequence>MSPTAPPSGRHLLDGTAWVFLAGLLLPLTGIITAAFLTRRLGTDGYGLLVLSSTLFMWVELTINAFFSRATIRFVGAAEDWYPVGATVIRLHALVGVGGGLLLGLLAFPLAWLFHEPSMAPYLALYALHVPISSLSQGHQNILIGRGRFRQKAMSNAGRWTARLCLILFLVEMGLSVPGAILGSLGAAAVELAITRRYVKLPLFGYIAVPTRPFFDLGIVLGFSALLLQIFSSLGVVMLKVLGGTIEEVGIYGAAQNLSILPSLFGLALSPLLLSTVSRLLSDGKIAHAKDMGRGAMRMVWGLLPFGALVAGASREIVTWVFGSSFESAAPLLAVLIFGAIAFVMVSVAGVVATASGAPRFALYLSVFSVLFGAIANYALVPSFGAFGAAMATVLCQAIGAVAAIGVIYRLWSIFPPAGTLWRSVVISGLAYTLAVVWPASGLLLLVKLACIGVVILLSYLVLREFSAEEIAQARSFLPGSPVLPLQEQKR</sequence>
<feature type="transmembrane region" description="Helical" evidence="6">
    <location>
        <begin position="88"/>
        <end position="113"/>
    </location>
</feature>
<reference evidence="8" key="1">
    <citation type="submission" date="2018-04" db="EMBL/GenBank/DDBJ databases">
        <authorList>
            <person name="Lucker S."/>
            <person name="Sakoula D."/>
        </authorList>
    </citation>
    <scope>NUCLEOTIDE SEQUENCE [LARGE SCALE GENOMIC DNA]</scope>
</reference>
<protein>
    <submittedName>
        <fullName evidence="7">Membrane protein involved in the export of O-antigen and teichoic acid (Modular protein)</fullName>
    </submittedName>
</protein>
<evidence type="ECO:0000256" key="2">
    <source>
        <dbReference type="ARBA" id="ARBA00022475"/>
    </source>
</evidence>
<feature type="transmembrane region" description="Helical" evidence="6">
    <location>
        <begin position="386"/>
        <end position="409"/>
    </location>
</feature>
<dbReference type="PANTHER" id="PTHR30250">
    <property type="entry name" value="PST FAMILY PREDICTED COLANIC ACID TRANSPORTER"/>
    <property type="match status" value="1"/>
</dbReference>
<feature type="transmembrane region" description="Helical" evidence="6">
    <location>
        <begin position="12"/>
        <end position="36"/>
    </location>
</feature>
<dbReference type="PANTHER" id="PTHR30250:SF11">
    <property type="entry name" value="O-ANTIGEN TRANSPORTER-RELATED"/>
    <property type="match status" value="1"/>
</dbReference>
<dbReference type="AlphaFoldDB" id="A0A330L411"/>
<keyword evidence="2" id="KW-1003">Cell membrane</keyword>
<feature type="transmembrane region" description="Helical" evidence="6">
    <location>
        <begin position="329"/>
        <end position="354"/>
    </location>
</feature>
<dbReference type="GO" id="GO:0005886">
    <property type="term" value="C:plasma membrane"/>
    <property type="evidence" value="ECO:0007669"/>
    <property type="project" value="UniProtKB-SubCell"/>
</dbReference>
<organism evidence="7 8">
    <name type="scientific">Nitrospira lenta</name>
    <dbReference type="NCBI Taxonomy" id="1436998"/>
    <lineage>
        <taxon>Bacteria</taxon>
        <taxon>Pseudomonadati</taxon>
        <taxon>Nitrospirota</taxon>
        <taxon>Nitrospiria</taxon>
        <taxon>Nitrospirales</taxon>
        <taxon>Nitrospiraceae</taxon>
        <taxon>Nitrospira</taxon>
    </lineage>
</organism>
<keyword evidence="3 6" id="KW-0812">Transmembrane</keyword>
<accession>A0A330L411</accession>
<evidence type="ECO:0000256" key="5">
    <source>
        <dbReference type="ARBA" id="ARBA00023136"/>
    </source>
</evidence>
<comment type="subcellular location">
    <subcellularLocation>
        <location evidence="1">Cell membrane</location>
        <topology evidence="1">Multi-pass membrane protein</topology>
    </subcellularLocation>
</comment>
<name>A0A330L411_9BACT</name>
<keyword evidence="8" id="KW-1185">Reference proteome</keyword>
<gene>
    <name evidence="7" type="ORF">NITLEN_10718</name>
</gene>
<feature type="transmembrane region" description="Helical" evidence="6">
    <location>
        <begin position="219"/>
        <end position="239"/>
    </location>
</feature>
<keyword evidence="4 6" id="KW-1133">Transmembrane helix</keyword>
<dbReference type="RefSeq" id="WP_181416606.1">
    <property type="nucleotide sequence ID" value="NZ_OUNR01000001.1"/>
</dbReference>
<dbReference type="Proteomes" id="UP000248168">
    <property type="component" value="Unassembled WGS sequence"/>
</dbReference>
<dbReference type="Pfam" id="PF01943">
    <property type="entry name" value="Polysacc_synt"/>
    <property type="match status" value="1"/>
</dbReference>
<dbReference type="InterPro" id="IPR002797">
    <property type="entry name" value="Polysacc_synth"/>
</dbReference>
<keyword evidence="5 6" id="KW-0472">Membrane</keyword>
<dbReference type="InParanoid" id="A0A330L411"/>
<evidence type="ECO:0000256" key="1">
    <source>
        <dbReference type="ARBA" id="ARBA00004651"/>
    </source>
</evidence>
<feature type="transmembrane region" description="Helical" evidence="6">
    <location>
        <begin position="119"/>
        <end position="136"/>
    </location>
</feature>
<feature type="transmembrane region" description="Helical" evidence="6">
    <location>
        <begin position="361"/>
        <end position="380"/>
    </location>
</feature>
<evidence type="ECO:0000313" key="8">
    <source>
        <dbReference type="Proteomes" id="UP000248168"/>
    </source>
</evidence>
<evidence type="ECO:0000313" key="7">
    <source>
        <dbReference type="EMBL" id="SPP63632.1"/>
    </source>
</evidence>
<feature type="transmembrane region" description="Helical" evidence="6">
    <location>
        <begin position="421"/>
        <end position="438"/>
    </location>
</feature>
<evidence type="ECO:0000256" key="6">
    <source>
        <dbReference type="SAM" id="Phobius"/>
    </source>
</evidence>
<evidence type="ECO:0000256" key="3">
    <source>
        <dbReference type="ARBA" id="ARBA00022692"/>
    </source>
</evidence>